<comment type="caution">
    <text evidence="2">The sequence shown here is derived from an EMBL/GenBank/DDBJ whole genome shotgun (WGS) entry which is preliminary data.</text>
</comment>
<protein>
    <submittedName>
        <fullName evidence="2">Uncharacterized protein</fullName>
    </submittedName>
</protein>
<evidence type="ECO:0000256" key="1">
    <source>
        <dbReference type="SAM" id="SignalP"/>
    </source>
</evidence>
<feature type="signal peptide" evidence="1">
    <location>
        <begin position="1"/>
        <end position="27"/>
    </location>
</feature>
<organism evidence="2 3">
    <name type="scientific">Fulvivirga marina</name>
    <dbReference type="NCBI Taxonomy" id="2494733"/>
    <lineage>
        <taxon>Bacteria</taxon>
        <taxon>Pseudomonadati</taxon>
        <taxon>Bacteroidota</taxon>
        <taxon>Cytophagia</taxon>
        <taxon>Cytophagales</taxon>
        <taxon>Fulvivirgaceae</taxon>
        <taxon>Fulvivirga</taxon>
    </lineage>
</organism>
<evidence type="ECO:0000313" key="2">
    <source>
        <dbReference type="EMBL" id="MBL6446989.1"/>
    </source>
</evidence>
<dbReference type="AlphaFoldDB" id="A0A937KC51"/>
<sequence length="366" mass="38969">MKATMKTLMTLMLGIALIACDPLSVNTVEPALSDDSNITSPTLIAPGVEFCGEPQEGTLFAENDIYAGTVTIYNDEINLYVTVYSIQGFLNINNNVRLWAGTDLNLMPQNLYGIPNTGLFPYKATVNGTEHTFAVPLAGIPGYNSSECGSGSVYLVLNADVLVDNGYGGIGVSSAYGGGVKVDGSVPWYYSIYTPRCCETPPPPSEGTCETAFGKFDKTGGFGTGYVFTTGNKCNPESYASLALTKNRWGWAGNFTADGTYTFDVWAGAGLNNTAKGTLVGTVTITMTGNSVEVTYNLSGYSLQEVHIYIGDFMPTTLAPGQYGYNKIFGPLPSDYPTTHAASFTVNDTNGDGIWIIAHTVVFGEF</sequence>
<name>A0A937KC51_9BACT</name>
<dbReference type="Proteomes" id="UP000614216">
    <property type="component" value="Unassembled WGS sequence"/>
</dbReference>
<gene>
    <name evidence="2" type="ORF">JMN32_11755</name>
</gene>
<dbReference type="PROSITE" id="PS51257">
    <property type="entry name" value="PROKAR_LIPOPROTEIN"/>
    <property type="match status" value="1"/>
</dbReference>
<keyword evidence="3" id="KW-1185">Reference proteome</keyword>
<proteinExistence type="predicted"/>
<dbReference type="EMBL" id="JAEUGD010000042">
    <property type="protein sequence ID" value="MBL6446989.1"/>
    <property type="molecule type" value="Genomic_DNA"/>
</dbReference>
<dbReference type="RefSeq" id="WP_202856521.1">
    <property type="nucleotide sequence ID" value="NZ_JAEUGD010000042.1"/>
</dbReference>
<accession>A0A937KC51</accession>
<evidence type="ECO:0000313" key="3">
    <source>
        <dbReference type="Proteomes" id="UP000614216"/>
    </source>
</evidence>
<keyword evidence="1" id="KW-0732">Signal</keyword>
<reference evidence="2" key="1">
    <citation type="submission" date="2021-01" db="EMBL/GenBank/DDBJ databases">
        <title>Fulvivirga kasyanovii gen. nov., sp nov., a novel member of the phylum Bacteroidetes isolated from seawater in a mussel farm.</title>
        <authorList>
            <person name="Zhao L.-H."/>
            <person name="Wang Z.-J."/>
        </authorList>
    </citation>
    <scope>NUCLEOTIDE SEQUENCE</scope>
    <source>
        <strain evidence="2">29W222</strain>
    </source>
</reference>
<feature type="chain" id="PRO_5037367669" evidence="1">
    <location>
        <begin position="28"/>
        <end position="366"/>
    </location>
</feature>